<accession>A0ABR6SQ51</accession>
<gene>
    <name evidence="2" type="ORF">HB839_12370</name>
</gene>
<dbReference type="Proteomes" id="UP000518829">
    <property type="component" value="Unassembled WGS sequence"/>
</dbReference>
<organism evidence="2 3">
    <name type="scientific">Listeria farberi</name>
    <dbReference type="NCBI Taxonomy" id="2713500"/>
    <lineage>
        <taxon>Bacteria</taxon>
        <taxon>Bacillati</taxon>
        <taxon>Bacillota</taxon>
        <taxon>Bacilli</taxon>
        <taxon>Bacillales</taxon>
        <taxon>Listeriaceae</taxon>
        <taxon>Listeria</taxon>
    </lineage>
</organism>
<dbReference type="EMBL" id="JAARPH010000004">
    <property type="protein sequence ID" value="MBC1376320.1"/>
    <property type="molecule type" value="Genomic_DNA"/>
</dbReference>
<keyword evidence="1" id="KW-0051">Antiviral defense</keyword>
<evidence type="ECO:0000313" key="2">
    <source>
        <dbReference type="EMBL" id="MBC1376320.1"/>
    </source>
</evidence>
<proteinExistence type="predicted"/>
<dbReference type="Pfam" id="PF18144">
    <property type="entry name" value="SMODS"/>
    <property type="match status" value="1"/>
</dbReference>
<name>A0ABR6SQ51_9LIST</name>
<protein>
    <submittedName>
        <fullName evidence="2">Nucleotidyltransferase</fullName>
    </submittedName>
</protein>
<keyword evidence="3" id="KW-1185">Reference proteome</keyword>
<reference evidence="2 3" key="1">
    <citation type="submission" date="2020-03" db="EMBL/GenBank/DDBJ databases">
        <title>Soil Listeria distribution.</title>
        <authorList>
            <person name="Liao J."/>
            <person name="Wiedmann M."/>
        </authorList>
    </citation>
    <scope>NUCLEOTIDE SEQUENCE [LARGE SCALE GENOMIC DNA]</scope>
    <source>
        <strain evidence="2 3">FSL L7-1699</strain>
    </source>
</reference>
<evidence type="ECO:0000256" key="1">
    <source>
        <dbReference type="ARBA" id="ARBA00023118"/>
    </source>
</evidence>
<dbReference type="InterPro" id="IPR006116">
    <property type="entry name" value="NT_2-5OAS_ClassI-CCAase"/>
</dbReference>
<sequence>MDQKKEQLKKILEKVELQKKQRDRAIELYTNVCNAIEEKSGLTITFYPQGSFATKTAIRPYKNGREQSYDVDVICEVSIKKEDITPEILKERFRTALKNSRYSEISTEWDKCFTIEFKEQDGVNFSIDIIPSVPEDSKTLESLNIITEYPLLVKSSIAIPSTFNSNNTWLTNNPKGYVAWFENEIQQFHSNYLLKRHNISNMDSIEDLPESELSNSLLTIIKILKRARDVFYYRRNTENKPSSIIITTIIGKLAKNLNPTSNELDLLVQVIEQLQQLKNYPANMQATNMNKTGYAISDIISRDMGTWMLNNPTNGNDNLLNSWNVDKDKANDFFNWVENLGNTFVPLLTQSVEDENITEVYNALALTLPNAVTEKALFSVTPSSVKPWKTK</sequence>
<comment type="caution">
    <text evidence="2">The sequence shown here is derived from an EMBL/GenBank/DDBJ whole genome shotgun (WGS) entry which is preliminary data.</text>
</comment>
<dbReference type="CDD" id="cd05400">
    <property type="entry name" value="NT_2-5OAS_ClassI-CCAase"/>
    <property type="match status" value="1"/>
</dbReference>
<evidence type="ECO:0000313" key="3">
    <source>
        <dbReference type="Proteomes" id="UP000518829"/>
    </source>
</evidence>
<dbReference type="RefSeq" id="WP_185317875.1">
    <property type="nucleotide sequence ID" value="NZ_JAARPH010000004.1"/>
</dbReference>